<accession>A0A1I0I841</accession>
<reference evidence="3" key="1">
    <citation type="submission" date="2016-10" db="EMBL/GenBank/DDBJ databases">
        <authorList>
            <person name="Varghese N."/>
            <person name="Submissions S."/>
        </authorList>
    </citation>
    <scope>NUCLEOTIDE SEQUENCE [LARGE SCALE GENOMIC DNA]</scope>
    <source>
        <strain evidence="3">CGMCC 1.6489</strain>
    </source>
</reference>
<keyword evidence="3" id="KW-1185">Reference proteome</keyword>
<dbReference type="Gene3D" id="3.10.129.10">
    <property type="entry name" value="Hotdog Thioesterase"/>
    <property type="match status" value="1"/>
</dbReference>
<evidence type="ECO:0000313" key="3">
    <source>
        <dbReference type="Proteomes" id="UP000198762"/>
    </source>
</evidence>
<protein>
    <submittedName>
        <fullName evidence="2">Thioesterase superfamily protein</fullName>
    </submittedName>
</protein>
<name>A0A1I0I841_9GAMM</name>
<dbReference type="EMBL" id="FOHZ01000045">
    <property type="protein sequence ID" value="SET92113.1"/>
    <property type="molecule type" value="Genomic_DNA"/>
</dbReference>
<dbReference type="SUPFAM" id="SSF54637">
    <property type="entry name" value="Thioesterase/thiol ester dehydrase-isomerase"/>
    <property type="match status" value="1"/>
</dbReference>
<feature type="domain" description="Thioesterase" evidence="1">
    <location>
        <begin position="33"/>
        <end position="103"/>
    </location>
</feature>
<dbReference type="STRING" id="430453.SAMN04487962_14518"/>
<dbReference type="Proteomes" id="UP000198762">
    <property type="component" value="Unassembled WGS sequence"/>
</dbReference>
<dbReference type="GO" id="GO:0016790">
    <property type="term" value="F:thiolester hydrolase activity"/>
    <property type="evidence" value="ECO:0007669"/>
    <property type="project" value="UniProtKB-ARBA"/>
</dbReference>
<sequence>MQVVSVNGGEVCMRLMPQSWMIADDGAKEICTGVLYSLADSASGLAVFAEARELTPIATLDLRMDYFRSATTERALLAVAACRYLTDEIAFIHCNIFPEGDKQPVAAGSATFMRNTRGQRFQTTLGQKREA</sequence>
<dbReference type="InterPro" id="IPR029069">
    <property type="entry name" value="HotDog_dom_sf"/>
</dbReference>
<dbReference type="AlphaFoldDB" id="A0A1I0I841"/>
<dbReference type="Pfam" id="PF03061">
    <property type="entry name" value="4HBT"/>
    <property type="match status" value="1"/>
</dbReference>
<evidence type="ECO:0000313" key="2">
    <source>
        <dbReference type="EMBL" id="SET92113.1"/>
    </source>
</evidence>
<dbReference type="CDD" id="cd03443">
    <property type="entry name" value="PaaI_thioesterase"/>
    <property type="match status" value="1"/>
</dbReference>
<proteinExistence type="predicted"/>
<organism evidence="2 3">
    <name type="scientific">Marinobacter segnicrescens</name>
    <dbReference type="NCBI Taxonomy" id="430453"/>
    <lineage>
        <taxon>Bacteria</taxon>
        <taxon>Pseudomonadati</taxon>
        <taxon>Pseudomonadota</taxon>
        <taxon>Gammaproteobacteria</taxon>
        <taxon>Pseudomonadales</taxon>
        <taxon>Marinobacteraceae</taxon>
        <taxon>Marinobacter</taxon>
    </lineage>
</organism>
<evidence type="ECO:0000259" key="1">
    <source>
        <dbReference type="Pfam" id="PF03061"/>
    </source>
</evidence>
<gene>
    <name evidence="2" type="ORF">SAMN04487962_14518</name>
</gene>
<dbReference type="InterPro" id="IPR006683">
    <property type="entry name" value="Thioestr_dom"/>
</dbReference>